<dbReference type="SUPFAM" id="SSF109604">
    <property type="entry name" value="HD-domain/PDEase-like"/>
    <property type="match status" value="1"/>
</dbReference>
<dbReference type="Gene3D" id="1.10.3210.10">
    <property type="entry name" value="Hypothetical protein af1432"/>
    <property type="match status" value="1"/>
</dbReference>
<organism evidence="2 3">
    <name type="scientific">Jiangella asiatica</name>
    <dbReference type="NCBI Taxonomy" id="2530372"/>
    <lineage>
        <taxon>Bacteria</taxon>
        <taxon>Bacillati</taxon>
        <taxon>Actinomycetota</taxon>
        <taxon>Actinomycetes</taxon>
        <taxon>Jiangellales</taxon>
        <taxon>Jiangellaceae</taxon>
        <taxon>Jiangella</taxon>
    </lineage>
</organism>
<dbReference type="GO" id="GO:0008832">
    <property type="term" value="F:dGTPase activity"/>
    <property type="evidence" value="ECO:0007669"/>
    <property type="project" value="TreeGrafter"/>
</dbReference>
<accession>A0A4R5CIQ4</accession>
<evidence type="ECO:0000313" key="2">
    <source>
        <dbReference type="EMBL" id="TDD97252.1"/>
    </source>
</evidence>
<dbReference type="AlphaFoldDB" id="A0A4R5CIQ4"/>
<dbReference type="PANTHER" id="PTHR11373:SF4">
    <property type="entry name" value="DEOXYNUCLEOSIDE TRIPHOSPHATE TRIPHOSPHOHYDROLASE SAMHD1"/>
    <property type="match status" value="1"/>
</dbReference>
<dbReference type="OrthoDB" id="581608at2"/>
<comment type="caution">
    <text evidence="2">The sequence shown here is derived from an EMBL/GenBank/DDBJ whole genome shotgun (WGS) entry which is preliminary data.</text>
</comment>
<proteinExistence type="predicted"/>
<dbReference type="InterPro" id="IPR050135">
    <property type="entry name" value="dGTPase-like"/>
</dbReference>
<dbReference type="EMBL" id="SMKZ01000076">
    <property type="protein sequence ID" value="TDD97252.1"/>
    <property type="molecule type" value="Genomic_DNA"/>
</dbReference>
<dbReference type="GO" id="GO:0006203">
    <property type="term" value="P:dGTP catabolic process"/>
    <property type="evidence" value="ECO:0007669"/>
    <property type="project" value="TreeGrafter"/>
</dbReference>
<evidence type="ECO:0000259" key="1">
    <source>
        <dbReference type="SMART" id="SM00471"/>
    </source>
</evidence>
<dbReference type="InterPro" id="IPR003607">
    <property type="entry name" value="HD/PDEase_dom"/>
</dbReference>
<dbReference type="InParanoid" id="A0A4R5CIQ4"/>
<dbReference type="CDD" id="cd00077">
    <property type="entry name" value="HDc"/>
    <property type="match status" value="1"/>
</dbReference>
<evidence type="ECO:0000313" key="3">
    <source>
        <dbReference type="Proteomes" id="UP000294739"/>
    </source>
</evidence>
<sequence>MTGSRFEHALGAMHLARQAWQQAWLNSSDDVRKAFRSDVWKTLNGLTASALDQDTRDWVRGHAEFNETFDDRIALAVGAATLLHDIGHAPFSHTLEPFFARHAAQIASQDPTKVAKYVTSMVTPFHEFVGYQMLDQIEPDAVERIPWVVVKMIMDTSHQPGTWQASIHGLISGEVDVDRMDYLVRDGQKSGSEVAAVDLARLIQSVELRNIQSNGDTDAPAVWSVGFGLRARSAIEAFLNNRQRYHQWVLFHSHAVAVDRMLEYAVEGLWTLARDVRQGSRDAELLHVLADLVPDLNYFSPHKRLYDATRDGRPVVIEDHDTTAIQASIDDVTVMEWLKSSASVVRALLTSGQSLGARRAELVRVLACVEALVDRVPNWAPVWKTEDDYREMADELKEPLVATLNSLGLELLRDGRRRVEGLSAAPTAAVSASLDEVSKAFAKDSILGLNLLAKQCLRSRDMTQRFLRERTWADALSTRCVPSRQLKGGFWVFAFQEVASVRDGHEMAVNVFDGNRPRPFREISATVSYLPEIEARAVKLHVYYVCPNLQMRVNRISRYKDELRKLFKEHFADVVMSTYRDLI</sequence>
<gene>
    <name evidence="2" type="ORF">E1269_29835</name>
</gene>
<name>A0A4R5CIQ4_9ACTN</name>
<protein>
    <recommendedName>
        <fullName evidence="1">HD/PDEase domain-containing protein</fullName>
    </recommendedName>
</protein>
<dbReference type="RefSeq" id="WP_131901523.1">
    <property type="nucleotide sequence ID" value="NZ_SMKZ01000076.1"/>
</dbReference>
<reference evidence="2 3" key="1">
    <citation type="submission" date="2019-03" db="EMBL/GenBank/DDBJ databases">
        <title>Draft genome sequences of novel Actinobacteria.</title>
        <authorList>
            <person name="Sahin N."/>
            <person name="Ay H."/>
            <person name="Saygin H."/>
        </authorList>
    </citation>
    <scope>NUCLEOTIDE SEQUENCE [LARGE SCALE GENOMIC DNA]</scope>
    <source>
        <strain evidence="2 3">5K138</strain>
    </source>
</reference>
<feature type="domain" description="HD/PDEase" evidence="1">
    <location>
        <begin position="1"/>
        <end position="192"/>
    </location>
</feature>
<keyword evidence="3" id="KW-1185">Reference proteome</keyword>
<dbReference type="Proteomes" id="UP000294739">
    <property type="component" value="Unassembled WGS sequence"/>
</dbReference>
<dbReference type="SMART" id="SM00471">
    <property type="entry name" value="HDc"/>
    <property type="match status" value="1"/>
</dbReference>
<dbReference type="PANTHER" id="PTHR11373">
    <property type="entry name" value="DEOXYNUCLEOSIDE TRIPHOSPHATE TRIPHOSPHOHYDROLASE"/>
    <property type="match status" value="1"/>
</dbReference>